<dbReference type="STRING" id="34508.A0A4U5PBL2"/>
<dbReference type="GO" id="GO:0016242">
    <property type="term" value="P:negative regulation of macroautophagy"/>
    <property type="evidence" value="ECO:0007669"/>
    <property type="project" value="TreeGrafter"/>
</dbReference>
<dbReference type="InterPro" id="IPR000403">
    <property type="entry name" value="PI3/4_kinase_cat_dom"/>
</dbReference>
<sequence length="2051" mass="232065">MKRRGQNKPRRKVCSENRNLKSHEDEPRQHHPKSGKPHKSSIPDVFNEIYDLKKSAKESSDYENIGLAFTTLVTKSRIPCEVLAKGFKIIEEAAEEADADSLKVLMENIIGPRGVLCKLNYTFSRETSVIVVDFLQTLLTPNDSTKLKIVYDFIYQALITNRNLLKKIVNRPGRCQKLRDVELYTTVILGALKNIVEVKNSLSVIGLHPSLFNLLVVEMPIDEDWFIRYFSSVHLSLLVLIKTHLISRSFFIASSRLISGCSFSESGENNLGIILGKIANVLYSNHLAEDTRRLVFQTLFKLVSDISADQLRQIMDAPVLKRIRKALLRSFLKNGLNFHSDSGHSPDGKHDLALMRKLSVFHMLSGQEVTMPFVERCILQTRDKPLDYAIEVWRTIPASLFVKKSLRSVGVKNLESMQPAALKSNCDDRTFMTVMDLLFDAVVPMAAAEYFQEGDTHWLSYLAHSLFSSISVGGVPATMDSSAKWRSLITQMAAFCVENSMKTPYGKPQETFAKFEGVIRKLAADLQKRDISTVKAYRSRPSKTEKATVVRKKQVEDDDEDFREGGETRERILEPLLLSKAEDLWRVRMILEFIECLDKMINLAHDGSVFQLFEPSPDCQKFFKANYPTCSTCITRMAIPLLSVSFYNGYYAQTIRLGSNVLRDLESRLSSGSTSESIENGAYTVVAWLVRAMVELGDDQSIHGIQRWVNFNLKKEALWIAFAECLARGQVEEAIIGFKSILGDGEKMHQTIQQAVREMLLKALRCVRNAQDWTAWNALASAEENASSRAFQAQCARVKALTEWEPIEERSTSTIEWDLVDKMDDMEYKLLSLSSGSRRPNIRQDMGELMHDLGDEARMLFMLNSFLPLIRASTIHQTLCYLNQKLNTEKNRSKNGMTNISKLNLFHDFDTESVLLEGINETTHTIGDRLGLAQQFATFLMHSIDNVTSDVTYGDFYLNASKLARKTGNMCMAKNHLNSLFEDPASPFRSPLPWPQNAAPIIDGLIPPNPSDEQFTLRNLKVLVHSCKVEYMMDSGKDVPGFMIQFDTHCRAFSYLSKVVSNYVGRRVLENNVTSNGKLYHPDVDLIAESMRGQYYYLLNKDSSKDFALKRHAEIMEMNSVVAKACLTLGSWMEKDPGMYNALYTQFCGTFWYQIVLHHDHIRNCTGLSSTECLAGGLFMMASRIAPIGMCHKKVGDWAALQLAQRDPEFGFPTTLLSPQERSYLSTIVGHDNKLRLSVLSAMAESFTQSDFVSNLQAATKNAPAFFTAALDSQTLLLQMWALSYERRSFLYEMAIRSYFDHLETGDSTAMSIGDMSSALFVLRVMVSHYESLLPYIRDSLRASSSEVWKEILPQLFALLNHSNCEVRDTVLELLQRIAESSPHSVCYQAIVGAYNKDSTLTILKREDGSNAERDGNTISSFASNSCDHLLATISASKPKLTSELNRFVNELQRINLLGEERWVVVLTTLDHEVIRRTRQITKEVSKTCQIEDMTAQEKAQIFAPKWTAVSEPIYKILSDLHKSTCVALGTANEKSFVRHHGETIRIALKQFDKNRGDLPVAWRPFKMLLDNLNLRAAKRSALQLTMEDISTSLYQMRSTAIPLPGQESQPFADVVTIHKMCNRATVLPTKTRPKKIAFIGSDGKEYTFLLKGQEDLHLDERVMQFLNVCNKMLNPKNPTNDKWPAYFNKNYSVTPLGCRSGLIQWVEGGTAIYQMYRKFKNRQVVWKKAQVKEKKKGLIKIERFENDTGANQVKRVVERGLARFSLTENEKPTDIFVRKLKTVMAEQKIPFTTDRSKWPKETLMEVLKRLVADTPRDLLAKEMWLRSGNSETWWRVTQRFARSSAVMSIIGHIIGLGDRHLDNILVNLSTGNVVHIDYNVCFEKGRTLRVPESVPFRLSGNVVHALGPTKIQGTFRESCIHVMETLREEKETLMALLDAFVYDPLVDWSTQDGAVLSAAVNLTTMLAVYGSTHKTVQEKTTSVQQDGNKHAQNVARVIRLKLDGYAATSPSFNEADAEPLAASEQVDTLISEATNPANLAMMYEGWTSWV</sequence>
<dbReference type="GO" id="GO:0031932">
    <property type="term" value="C:TORC2 complex"/>
    <property type="evidence" value="ECO:0007669"/>
    <property type="project" value="TreeGrafter"/>
</dbReference>
<reference evidence="10 11" key="1">
    <citation type="journal article" date="2015" name="Genome Biol.">
        <title>Comparative genomics of Steinernema reveals deeply conserved gene regulatory networks.</title>
        <authorList>
            <person name="Dillman A.R."/>
            <person name="Macchietto M."/>
            <person name="Porter C.F."/>
            <person name="Rogers A."/>
            <person name="Williams B."/>
            <person name="Antoshechkin I."/>
            <person name="Lee M.M."/>
            <person name="Goodwin Z."/>
            <person name="Lu X."/>
            <person name="Lewis E.E."/>
            <person name="Goodrich-Blair H."/>
            <person name="Stock S.P."/>
            <person name="Adams B.J."/>
            <person name="Sternberg P.W."/>
            <person name="Mortazavi A."/>
        </authorList>
    </citation>
    <scope>NUCLEOTIDE SEQUENCE [LARGE SCALE GENOMIC DNA]</scope>
    <source>
        <strain evidence="10 11">ALL</strain>
    </source>
</reference>
<feature type="compositionally biased region" description="Basic residues" evidence="7">
    <location>
        <begin position="1"/>
        <end position="12"/>
    </location>
</feature>
<evidence type="ECO:0000313" key="10">
    <source>
        <dbReference type="EMBL" id="TKR93718.1"/>
    </source>
</evidence>
<evidence type="ECO:0000313" key="11">
    <source>
        <dbReference type="Proteomes" id="UP000298663"/>
    </source>
</evidence>
<dbReference type="Pfam" id="PF00454">
    <property type="entry name" value="PI3_PI4_kinase"/>
    <property type="match status" value="1"/>
</dbReference>
<accession>A0A4U5PBL2</accession>
<dbReference type="Proteomes" id="UP000298663">
    <property type="component" value="Unassembled WGS sequence"/>
</dbReference>
<dbReference type="EC" id="2.7.11.1" evidence="1"/>
<dbReference type="GO" id="GO:0005524">
    <property type="term" value="F:ATP binding"/>
    <property type="evidence" value="ECO:0007669"/>
    <property type="project" value="UniProtKB-KW"/>
</dbReference>
<dbReference type="OrthoDB" id="10065496at2759"/>
<dbReference type="SMART" id="SM01343">
    <property type="entry name" value="FATC"/>
    <property type="match status" value="1"/>
</dbReference>
<dbReference type="InterPro" id="IPR031559">
    <property type="entry name" value="SMG1"/>
</dbReference>
<dbReference type="GO" id="GO:0031929">
    <property type="term" value="P:TOR signaling"/>
    <property type="evidence" value="ECO:0007669"/>
    <property type="project" value="TreeGrafter"/>
</dbReference>
<feature type="region of interest" description="Disordered" evidence="7">
    <location>
        <begin position="1"/>
        <end position="42"/>
    </location>
</feature>
<dbReference type="SMART" id="SM00146">
    <property type="entry name" value="PI3Kc"/>
    <property type="match status" value="1"/>
</dbReference>
<evidence type="ECO:0000256" key="7">
    <source>
        <dbReference type="SAM" id="MobiDB-lite"/>
    </source>
</evidence>
<proteinExistence type="predicted"/>
<feature type="compositionally biased region" description="Basic residues" evidence="7">
    <location>
        <begin position="30"/>
        <end position="39"/>
    </location>
</feature>
<feature type="compositionally biased region" description="Basic and acidic residues" evidence="7">
    <location>
        <begin position="13"/>
        <end position="29"/>
    </location>
</feature>
<dbReference type="InterPro" id="IPR016024">
    <property type="entry name" value="ARM-type_fold"/>
</dbReference>
<evidence type="ECO:0000256" key="2">
    <source>
        <dbReference type="ARBA" id="ARBA00022679"/>
    </source>
</evidence>
<dbReference type="Gene3D" id="3.30.1010.10">
    <property type="entry name" value="Phosphatidylinositol 3-kinase Catalytic Subunit, Chain A, domain 4"/>
    <property type="match status" value="1"/>
</dbReference>
<dbReference type="InterPro" id="IPR036940">
    <property type="entry name" value="PI3/4_kinase_cat_sf"/>
</dbReference>
<keyword evidence="4" id="KW-0418">Kinase</keyword>
<dbReference type="InterPro" id="IPR050517">
    <property type="entry name" value="DDR_Repair_Kinase"/>
</dbReference>
<feature type="domain" description="FATC" evidence="9">
    <location>
        <begin position="2019"/>
        <end position="2051"/>
    </location>
</feature>
<evidence type="ECO:0000259" key="8">
    <source>
        <dbReference type="PROSITE" id="PS50290"/>
    </source>
</evidence>
<dbReference type="PANTHER" id="PTHR11139:SF119">
    <property type="entry name" value="SERINE_THREONINE-PROTEIN KINASE SMG1"/>
    <property type="match status" value="1"/>
</dbReference>
<evidence type="ECO:0000256" key="1">
    <source>
        <dbReference type="ARBA" id="ARBA00012513"/>
    </source>
</evidence>
<dbReference type="EMBL" id="AZBU02000002">
    <property type="protein sequence ID" value="TKR93718.1"/>
    <property type="molecule type" value="Genomic_DNA"/>
</dbReference>
<dbReference type="SUPFAM" id="SSF48371">
    <property type="entry name" value="ARM repeat"/>
    <property type="match status" value="1"/>
</dbReference>
<keyword evidence="11" id="KW-1185">Reference proteome</keyword>
<evidence type="ECO:0000256" key="3">
    <source>
        <dbReference type="ARBA" id="ARBA00022741"/>
    </source>
</evidence>
<dbReference type="GO" id="GO:0005737">
    <property type="term" value="C:cytoplasm"/>
    <property type="evidence" value="ECO:0007669"/>
    <property type="project" value="TreeGrafter"/>
</dbReference>
<evidence type="ECO:0000256" key="6">
    <source>
        <dbReference type="ARBA" id="ARBA00023161"/>
    </source>
</evidence>
<organism evidence="10 11">
    <name type="scientific">Steinernema carpocapsae</name>
    <name type="common">Entomopathogenic nematode</name>
    <dbReference type="NCBI Taxonomy" id="34508"/>
    <lineage>
        <taxon>Eukaryota</taxon>
        <taxon>Metazoa</taxon>
        <taxon>Ecdysozoa</taxon>
        <taxon>Nematoda</taxon>
        <taxon>Chromadorea</taxon>
        <taxon>Rhabditida</taxon>
        <taxon>Tylenchina</taxon>
        <taxon>Panagrolaimomorpha</taxon>
        <taxon>Strongyloidoidea</taxon>
        <taxon>Steinernematidae</taxon>
        <taxon>Steinernema</taxon>
    </lineage>
</organism>
<reference evidence="10 11" key="2">
    <citation type="journal article" date="2019" name="G3 (Bethesda)">
        <title>Hybrid Assembly of the Genome of the Entomopathogenic Nematode Steinernema carpocapsae Identifies the X-Chromosome.</title>
        <authorList>
            <person name="Serra L."/>
            <person name="Macchietto M."/>
            <person name="Macias-Munoz A."/>
            <person name="McGill C.J."/>
            <person name="Rodriguez I.M."/>
            <person name="Rodriguez B."/>
            <person name="Murad R."/>
            <person name="Mortazavi A."/>
        </authorList>
    </citation>
    <scope>NUCLEOTIDE SEQUENCE [LARGE SCALE GENOMIC DNA]</scope>
    <source>
        <strain evidence="10 11">ALL</strain>
    </source>
</reference>
<protein>
    <recommendedName>
        <fullName evidence="1">non-specific serine/threonine protein kinase</fullName>
        <ecNumber evidence="1">2.7.11.1</ecNumber>
    </recommendedName>
</protein>
<dbReference type="GO" id="GO:0000184">
    <property type="term" value="P:nuclear-transcribed mRNA catabolic process, nonsense-mediated decay"/>
    <property type="evidence" value="ECO:0007669"/>
    <property type="project" value="UniProtKB-KW"/>
</dbReference>
<dbReference type="PROSITE" id="PS51190">
    <property type="entry name" value="FATC"/>
    <property type="match status" value="1"/>
</dbReference>
<dbReference type="PROSITE" id="PS00916">
    <property type="entry name" value="PI3_4_KINASE_2"/>
    <property type="match status" value="1"/>
</dbReference>
<dbReference type="Pfam" id="PF15785">
    <property type="entry name" value="SMG1"/>
    <property type="match status" value="2"/>
</dbReference>
<evidence type="ECO:0000256" key="5">
    <source>
        <dbReference type="ARBA" id="ARBA00022840"/>
    </source>
</evidence>
<dbReference type="InterPro" id="IPR011009">
    <property type="entry name" value="Kinase-like_dom_sf"/>
</dbReference>
<keyword evidence="6" id="KW-0866">Nonsense-mediated mRNA decay</keyword>
<keyword evidence="3" id="KW-0547">Nucleotide-binding</keyword>
<dbReference type="GO" id="GO:0004674">
    <property type="term" value="F:protein serine/threonine kinase activity"/>
    <property type="evidence" value="ECO:0007669"/>
    <property type="project" value="UniProtKB-EC"/>
</dbReference>
<evidence type="ECO:0000259" key="9">
    <source>
        <dbReference type="PROSITE" id="PS51190"/>
    </source>
</evidence>
<feature type="domain" description="PI3K/PI4K catalytic" evidence="8">
    <location>
        <begin position="1621"/>
        <end position="1992"/>
    </location>
</feature>
<name>A0A4U5PBL2_STECR</name>
<gene>
    <name evidence="10" type="ORF">L596_008126</name>
</gene>
<dbReference type="PANTHER" id="PTHR11139">
    <property type="entry name" value="ATAXIA TELANGIECTASIA MUTATED ATM -RELATED"/>
    <property type="match status" value="1"/>
</dbReference>
<dbReference type="GO" id="GO:0031931">
    <property type="term" value="C:TORC1 complex"/>
    <property type="evidence" value="ECO:0007669"/>
    <property type="project" value="TreeGrafter"/>
</dbReference>
<dbReference type="InterPro" id="IPR003152">
    <property type="entry name" value="FATC_dom"/>
</dbReference>
<dbReference type="Gene3D" id="1.10.1070.11">
    <property type="entry name" value="Phosphatidylinositol 3-/4-kinase, catalytic domain"/>
    <property type="match status" value="1"/>
</dbReference>
<comment type="caution">
    <text evidence="10">The sequence shown here is derived from an EMBL/GenBank/DDBJ whole genome shotgun (WGS) entry which is preliminary data.</text>
</comment>
<keyword evidence="2" id="KW-0808">Transferase</keyword>
<dbReference type="SUPFAM" id="SSF56112">
    <property type="entry name" value="Protein kinase-like (PK-like)"/>
    <property type="match status" value="1"/>
</dbReference>
<dbReference type="PROSITE" id="PS50290">
    <property type="entry name" value="PI3_4_KINASE_3"/>
    <property type="match status" value="1"/>
</dbReference>
<keyword evidence="5" id="KW-0067">ATP-binding</keyword>
<dbReference type="InterPro" id="IPR018936">
    <property type="entry name" value="PI3/4_kinase_CS"/>
</dbReference>
<dbReference type="Pfam" id="PF02260">
    <property type="entry name" value="FATC"/>
    <property type="match status" value="1"/>
</dbReference>
<evidence type="ECO:0000256" key="4">
    <source>
        <dbReference type="ARBA" id="ARBA00022777"/>
    </source>
</evidence>
<dbReference type="GO" id="GO:0005634">
    <property type="term" value="C:nucleus"/>
    <property type="evidence" value="ECO:0007669"/>
    <property type="project" value="TreeGrafter"/>
</dbReference>